<proteinExistence type="predicted"/>
<feature type="domain" description="YdhG-like" evidence="1">
    <location>
        <begin position="22"/>
        <end position="113"/>
    </location>
</feature>
<reference evidence="2" key="1">
    <citation type="submission" date="2015-07" db="EMBL/GenBank/DDBJ databases">
        <title>Draft Genome Sequences of Anaerolinea thermolimosa IMO-1, Bellilinea caldifistulae GOMI-1, Leptolinea tardivitalis YMTK-2, Levilinea saccharolytica KIBI-1,Longilinea arvoryzae KOME-1, Previously Described as Members of the Anaerolineaceae (Chloroflexi).</title>
        <authorList>
            <person name="Sekiguchi Y."/>
            <person name="Ohashi A."/>
            <person name="Matsuura N."/>
            <person name="Tourlousse M.D."/>
        </authorList>
    </citation>
    <scope>NUCLEOTIDE SEQUENCE [LARGE SCALE GENOMIC DNA]</scope>
    <source>
        <strain evidence="2">KOME-1</strain>
    </source>
</reference>
<evidence type="ECO:0000313" key="2">
    <source>
        <dbReference type="EMBL" id="GAP12644.1"/>
    </source>
</evidence>
<dbReference type="Gene3D" id="3.90.1150.200">
    <property type="match status" value="1"/>
</dbReference>
<sequence length="127" mass="14282">MDRRQQFATIDEYIAAFPPDVQAKLQELRAAIRAAAPDAEERISYQMPAYYLKGNLVYFAAFTHHIGFYPTSSGIAAFQKEIEGYASSKGAVQFPINKPLPLELVDKIVRYRVAENLKNAAKKGKKE</sequence>
<dbReference type="Proteomes" id="UP000055060">
    <property type="component" value="Unassembled WGS sequence"/>
</dbReference>
<accession>A0A0S7BD48</accession>
<dbReference type="InterPro" id="IPR014922">
    <property type="entry name" value="YdhG-like"/>
</dbReference>
<evidence type="ECO:0000259" key="1">
    <source>
        <dbReference type="Pfam" id="PF08818"/>
    </source>
</evidence>
<dbReference type="RefSeq" id="WP_075072054.1">
    <property type="nucleotide sequence ID" value="NZ_DF967972.1"/>
</dbReference>
<protein>
    <submittedName>
        <fullName evidence="2">Uncharacterized conserved protein</fullName>
    </submittedName>
</protein>
<dbReference type="SUPFAM" id="SSF159888">
    <property type="entry name" value="YdhG-like"/>
    <property type="match status" value="1"/>
</dbReference>
<keyword evidence="3" id="KW-1185">Reference proteome</keyword>
<gene>
    <name evidence="2" type="ORF">LARV_00380</name>
</gene>
<evidence type="ECO:0000313" key="3">
    <source>
        <dbReference type="Proteomes" id="UP000055060"/>
    </source>
</evidence>
<dbReference type="OrthoDB" id="115213at2"/>
<dbReference type="EMBL" id="DF967972">
    <property type="protein sequence ID" value="GAP12644.1"/>
    <property type="molecule type" value="Genomic_DNA"/>
</dbReference>
<dbReference type="STRING" id="360412.LARV_00380"/>
<name>A0A0S7BD48_9CHLR</name>
<organism evidence="2">
    <name type="scientific">Longilinea arvoryzae</name>
    <dbReference type="NCBI Taxonomy" id="360412"/>
    <lineage>
        <taxon>Bacteria</taxon>
        <taxon>Bacillati</taxon>
        <taxon>Chloroflexota</taxon>
        <taxon>Anaerolineae</taxon>
        <taxon>Anaerolineales</taxon>
        <taxon>Anaerolineaceae</taxon>
        <taxon>Longilinea</taxon>
    </lineage>
</organism>
<dbReference type="Pfam" id="PF08818">
    <property type="entry name" value="DUF1801"/>
    <property type="match status" value="1"/>
</dbReference>
<dbReference type="AlphaFoldDB" id="A0A0S7BD48"/>